<keyword evidence="1" id="KW-0812">Transmembrane</keyword>
<evidence type="ECO:0000313" key="2">
    <source>
        <dbReference type="EMBL" id="ADE10314.1"/>
    </source>
</evidence>
<dbReference type="eggNOG" id="ENOG5030Y1T">
    <property type="taxonomic scope" value="Bacteria"/>
</dbReference>
<evidence type="ECO:0000313" key="3">
    <source>
        <dbReference type="Proteomes" id="UP000001625"/>
    </source>
</evidence>
<evidence type="ECO:0000256" key="1">
    <source>
        <dbReference type="SAM" id="Phobius"/>
    </source>
</evidence>
<dbReference type="KEGG" id="slt:Slit_0072"/>
<keyword evidence="3" id="KW-1185">Reference proteome</keyword>
<dbReference type="EMBL" id="CP001965">
    <property type="protein sequence ID" value="ADE10314.1"/>
    <property type="molecule type" value="Genomic_DNA"/>
</dbReference>
<keyword evidence="1" id="KW-1133">Transmembrane helix</keyword>
<dbReference type="RefSeq" id="WP_013028213.1">
    <property type="nucleotide sequence ID" value="NC_013959.1"/>
</dbReference>
<dbReference type="AlphaFoldDB" id="D5CTK8"/>
<dbReference type="HOGENOM" id="CLU_2439664_0_0_4"/>
<keyword evidence="1" id="KW-0472">Membrane</keyword>
<gene>
    <name evidence="2" type="ordered locus">Slit_0072</name>
</gene>
<protein>
    <submittedName>
        <fullName evidence="2">Uncharacterized protein</fullName>
    </submittedName>
</protein>
<dbReference type="Proteomes" id="UP000001625">
    <property type="component" value="Chromosome"/>
</dbReference>
<dbReference type="OrthoDB" id="5570451at2"/>
<reference evidence="2 3" key="1">
    <citation type="submission" date="2010-03" db="EMBL/GenBank/DDBJ databases">
        <title>Complete sequence of Sideroxydans lithotrophicus ES-1.</title>
        <authorList>
            <consortium name="US DOE Joint Genome Institute"/>
            <person name="Lucas S."/>
            <person name="Copeland A."/>
            <person name="Lapidus A."/>
            <person name="Cheng J.-F."/>
            <person name="Bruce D."/>
            <person name="Goodwin L."/>
            <person name="Pitluck S."/>
            <person name="Munk A.C."/>
            <person name="Detter J.C."/>
            <person name="Han C."/>
            <person name="Tapia R."/>
            <person name="Larimer F."/>
            <person name="Land M."/>
            <person name="Hauser L."/>
            <person name="Kyrpides N."/>
            <person name="Ivanova N."/>
            <person name="Emerson D."/>
            <person name="Woyke T."/>
        </authorList>
    </citation>
    <scope>NUCLEOTIDE SEQUENCE [LARGE SCALE GENOMIC DNA]</scope>
    <source>
        <strain evidence="2 3">ES-1</strain>
    </source>
</reference>
<name>D5CTK8_SIDLE</name>
<accession>D5CTK8</accession>
<sequence>MFTLPTMWNLIISTAVFFIAAWYIHRYLDENGVPKGMTRGILVFTLASLVSWAAGEAVDWTQEKIEGPQQTAKTTDDLQQLMKTIGQVQQ</sequence>
<feature type="transmembrane region" description="Helical" evidence="1">
    <location>
        <begin position="36"/>
        <end position="54"/>
    </location>
</feature>
<dbReference type="STRING" id="580332.Slit_0072"/>
<organism evidence="2 3">
    <name type="scientific">Sideroxydans lithotrophicus (strain ES-1)</name>
    <dbReference type="NCBI Taxonomy" id="580332"/>
    <lineage>
        <taxon>Bacteria</taxon>
        <taxon>Pseudomonadati</taxon>
        <taxon>Pseudomonadota</taxon>
        <taxon>Betaproteobacteria</taxon>
        <taxon>Nitrosomonadales</taxon>
        <taxon>Gallionellaceae</taxon>
        <taxon>Sideroxydans</taxon>
    </lineage>
</organism>
<feature type="transmembrane region" description="Helical" evidence="1">
    <location>
        <begin position="6"/>
        <end position="24"/>
    </location>
</feature>
<proteinExistence type="predicted"/>